<gene>
    <name evidence="5" type="ORF">FDF74_04125</name>
</gene>
<proteinExistence type="predicted"/>
<evidence type="ECO:0000313" key="5">
    <source>
        <dbReference type="EMBL" id="NEZ46400.1"/>
    </source>
</evidence>
<dbReference type="AlphaFoldDB" id="A0A6M0R9Q7"/>
<feature type="region of interest" description="Disordered" evidence="1">
    <location>
        <begin position="236"/>
        <end position="267"/>
    </location>
</feature>
<organism evidence="5 6">
    <name type="scientific">Clostridium niameyense</name>
    <dbReference type="NCBI Taxonomy" id="1622073"/>
    <lineage>
        <taxon>Bacteria</taxon>
        <taxon>Bacillati</taxon>
        <taxon>Bacillota</taxon>
        <taxon>Clostridia</taxon>
        <taxon>Eubacteriales</taxon>
        <taxon>Clostridiaceae</taxon>
        <taxon>Clostridium</taxon>
    </lineage>
</organism>
<reference evidence="5 6" key="1">
    <citation type="submission" date="2019-04" db="EMBL/GenBank/DDBJ databases">
        <title>Genome sequencing of Clostridium botulinum Groups I-IV and Clostridium butyricum.</title>
        <authorList>
            <person name="Brunt J."/>
            <person name="Van Vliet A.H.M."/>
            <person name="Stringer S.C."/>
            <person name="Carter A.T."/>
            <person name="Peck M.W."/>
        </authorList>
    </citation>
    <scope>NUCLEOTIDE SEQUENCE [LARGE SCALE GENOMIC DNA]</scope>
    <source>
        <strain evidence="5 6">IFR 18/094</strain>
    </source>
</reference>
<protein>
    <recommendedName>
        <fullName evidence="4">Transcobalamin-like C-terminal domain-containing protein</fullName>
    </recommendedName>
</protein>
<dbReference type="InterPro" id="IPR008930">
    <property type="entry name" value="Terpenoid_cyclase/PrenylTrfase"/>
</dbReference>
<keyword evidence="3" id="KW-0732">Signal</keyword>
<feature type="transmembrane region" description="Helical" evidence="2">
    <location>
        <begin position="690"/>
        <end position="710"/>
    </location>
</feature>
<dbReference type="SUPFAM" id="SSF48239">
    <property type="entry name" value="Terpenoid cyclases/Protein prenyltransferases"/>
    <property type="match status" value="1"/>
</dbReference>
<keyword evidence="2" id="KW-0472">Membrane</keyword>
<dbReference type="InterPro" id="IPR027954">
    <property type="entry name" value="Transcobalamin-like_C"/>
</dbReference>
<evidence type="ECO:0000313" key="6">
    <source>
        <dbReference type="Proteomes" id="UP000473885"/>
    </source>
</evidence>
<keyword evidence="2" id="KW-1133">Transmembrane helix</keyword>
<dbReference type="Gene3D" id="1.50.10.20">
    <property type="match status" value="1"/>
</dbReference>
<feature type="signal peptide" evidence="3">
    <location>
        <begin position="1"/>
        <end position="29"/>
    </location>
</feature>
<evidence type="ECO:0000259" key="4">
    <source>
        <dbReference type="Pfam" id="PF14478"/>
    </source>
</evidence>
<evidence type="ECO:0000256" key="2">
    <source>
        <dbReference type="SAM" id="Phobius"/>
    </source>
</evidence>
<feature type="chain" id="PRO_5026854229" description="Transcobalamin-like C-terminal domain-containing protein" evidence="3">
    <location>
        <begin position="30"/>
        <end position="713"/>
    </location>
</feature>
<evidence type="ECO:0000256" key="3">
    <source>
        <dbReference type="SAM" id="SignalP"/>
    </source>
</evidence>
<dbReference type="Pfam" id="PF14478">
    <property type="entry name" value="DUF4430"/>
    <property type="match status" value="1"/>
</dbReference>
<accession>A0A6M0R9Q7</accession>
<sequence length="713" mass="81333">MKIKKRILSSIICGLFLTLNIFNSCSVFAKDQKDYSVEVIVNGVKDVITEDKSDKDNAYEALQEVLAKHNIKYKAEDSEYGKYIKSIENIEPGSIKKYSGWSYVVNRSNKYIEPMCSIDKFKLENKDRLIVYFGEWNTTLLPNEIKYSTLEEKKPLTITLNNVKKDWNTGKDNITLVKDINVKIDGYTVNLEGNKIHIKDGLKQGDHTLTLSDFSIDGEKLPKVVGDTIHFNINKSEKNKENTEHKDTSSKDDKDINTDNDENKDKVENNINIDKQFSATVDYVKNLPINTWTALDFKALGIDFSKEYVKDYEKALKVKPISKWSNTEVEKAILGIMAAGYNPYNFANCNLIENLYNRDINSFLVNDAAFALIVYNYGDINGNYKITREVLKDYITKSKVQLKISDKEYYGWNFYSGAKDIDPDMTAMVIGALEPFYDKDIKVKNALDKAVKTLNYMETEDGLIKGSYGVSSESTACAIMALTSLGIDPSKGDFQKTKGNLLSGLLSLKLEDGTLKHTLEDKRGNNFSTEQALRAYISLKNFNETGKYNYYANKVKADKLPIYDYKVKQNYNKDSNKIIKHKDNTQNGNIPMNSYNKPLSSNKQGFKNNDFYSSKKALKIIENKAKNHAFGKNEMEEPLLKDDDNKVNKSNEEMSINNNLNNMESKTYVKNNKETKETKENIFLFGKSKITNTIIVGVICVSLISLYFIWKKK</sequence>
<dbReference type="Proteomes" id="UP000473885">
    <property type="component" value="Unassembled WGS sequence"/>
</dbReference>
<dbReference type="Gene3D" id="2.170.130.30">
    <property type="match status" value="1"/>
</dbReference>
<dbReference type="EMBL" id="SXDP01000002">
    <property type="protein sequence ID" value="NEZ46400.1"/>
    <property type="molecule type" value="Genomic_DNA"/>
</dbReference>
<dbReference type="RefSeq" id="WP_163248634.1">
    <property type="nucleotide sequence ID" value="NZ_SXDP01000002.1"/>
</dbReference>
<keyword evidence="6" id="KW-1185">Reference proteome</keyword>
<keyword evidence="2" id="KW-0812">Transmembrane</keyword>
<evidence type="ECO:0000256" key="1">
    <source>
        <dbReference type="SAM" id="MobiDB-lite"/>
    </source>
</evidence>
<feature type="domain" description="Transcobalamin-like C-terminal" evidence="4">
    <location>
        <begin position="60"/>
        <end position="134"/>
    </location>
</feature>
<name>A0A6M0R9Q7_9CLOT</name>
<comment type="caution">
    <text evidence="5">The sequence shown here is derived from an EMBL/GenBank/DDBJ whole genome shotgun (WGS) entry which is preliminary data.</text>
</comment>